<feature type="domain" description="Reverse transcriptase" evidence="4">
    <location>
        <begin position="2"/>
        <end position="181"/>
    </location>
</feature>
<comment type="caution">
    <text evidence="6">The sequence shown here is derived from an EMBL/GenBank/DDBJ whole genome shotgun (WGS) entry which is preliminary data.</text>
</comment>
<sequence>MEEQEIIRKSYSEWASPLVLVWKKSGDLRVCVDYRWLNTRTVKDAHPLPHQADCLAALGGNAVFSAMDLTSRFYNIVVSEEDRKFTAFTTPMGLYEFNRLPQGLCNSPASFMRLMTNIFGDQNFLTLLCYLDDLLVYAPNEEEAIKRLELVFTRLRAHGLKLAPKKCHFLRRSVKFLGHIIDETGVATDPDKVSAISAVSEADLMMPDGVTPSQKKIKSFLGMVLYYQKFIPNCFSVAKPLFNLTAAPKGKKVSLRGDVNFKKLNSGDWKQEHSEAFQKLNSALLESVVLAHPDFSQPFILSMDASLDGLGAVLSQVPVGETKARPIAFASKALTRAQTKYPAHRLEFLALKWSICDKFSHWLKGHNFSVWTDNNPLTYILTKPKLVACEQRWVSKLAPYSFSIQYIPGSRNVVADALSRQPFVRQSIGQRLMSEPYGVLLREAEKVQGDTIQDAFRISANICNIAHLPCQALEHCSLTCSEVSAILDVHTQREVSTAHRAVQWLTQDVHQLSSLGPSPLPVFSLGELQQRQQDDKVLSRVLFYVSRGKRPSRRERAGEAFEVLKTLKQWEKLKMLDGVLYRVSKDVLTGKRRWQYLVPVSLVKQVLQGIHNEAGHQGQGRTLSLARQRFFWISLEQDVREHVKCCKRCVVSKTPEPDGRAPLESIKTSCPLELVCIDFWSAENSSGRSVDVLVITDHFTKMACAFPCRDQSSKQVAKMLWDKFFCVFGFPERIHSDQGANFESQLIRELLEVAGVKKSRTTAYHPMGNGHVERFNRMLGNMIRALPPRSKQKWPQMLQNLTFAYNCTAHESTGYAPFYLMYGRIPKLPVDVMFCSIERDNVIADYDTYVRCLRDDLKEALILAQRNAEASQRWQADLYNKKTRGCRIEIGDQVEELEPSFSDDGEPDDDCSGAALSDAVTPKSVCSNVERTASWVAKSATSDDVPISVPFESESVFSLAVNLDSSRDDFTAEQVSPFCLGREKGRDVCPKNYIVLFMLSAEGWQVCKNKEKQSSLLQLQELHQCRGLQALVLWAMQRWMVLHPSQH</sequence>
<feature type="domain" description="Integrase catalytic" evidence="5">
    <location>
        <begin position="667"/>
        <end position="825"/>
    </location>
</feature>
<dbReference type="InterPro" id="IPR001584">
    <property type="entry name" value="Integrase_cat-core"/>
</dbReference>
<evidence type="ECO:0000313" key="7">
    <source>
        <dbReference type="Proteomes" id="UP001558613"/>
    </source>
</evidence>
<dbReference type="Pfam" id="PF17919">
    <property type="entry name" value="RT_RNaseH_2"/>
    <property type="match status" value="1"/>
</dbReference>
<evidence type="ECO:0000256" key="2">
    <source>
        <dbReference type="ARBA" id="ARBA00012180"/>
    </source>
</evidence>
<dbReference type="Gene3D" id="3.30.70.270">
    <property type="match status" value="2"/>
</dbReference>
<dbReference type="CDD" id="cd01647">
    <property type="entry name" value="RT_LTR"/>
    <property type="match status" value="1"/>
</dbReference>
<dbReference type="Gene3D" id="3.30.420.10">
    <property type="entry name" value="Ribonuclease H-like superfamily/Ribonuclease H"/>
    <property type="match status" value="1"/>
</dbReference>
<dbReference type="InterPro" id="IPR043128">
    <property type="entry name" value="Rev_trsase/Diguanyl_cyclase"/>
</dbReference>
<dbReference type="EC" id="3.1.26.4" evidence="2"/>
<reference evidence="6 7" key="1">
    <citation type="submission" date="2023-09" db="EMBL/GenBank/DDBJ databases">
        <authorList>
            <person name="Wang M."/>
        </authorList>
    </citation>
    <scope>NUCLEOTIDE SEQUENCE [LARGE SCALE GENOMIC DNA]</scope>
    <source>
        <strain evidence="6">GT-2023</strain>
        <tissue evidence="6">Liver</tissue>
    </source>
</reference>
<dbReference type="InterPro" id="IPR041577">
    <property type="entry name" value="RT_RNaseH_2"/>
</dbReference>
<proteinExistence type="inferred from homology"/>
<comment type="similarity">
    <text evidence="1">Belongs to the beta type-B retroviral polymerase family. HERV class-II K(HML-2) pol subfamily.</text>
</comment>
<protein>
    <recommendedName>
        <fullName evidence="3">Gypsy retrotransposon integrase-like protein 1</fullName>
        <ecNumber evidence="2">3.1.26.4</ecNumber>
    </recommendedName>
</protein>
<dbReference type="Gene3D" id="1.10.340.70">
    <property type="match status" value="1"/>
</dbReference>
<name>A0ABR3M4R7_9TELE</name>
<dbReference type="InterPro" id="IPR000477">
    <property type="entry name" value="RT_dom"/>
</dbReference>
<dbReference type="PANTHER" id="PTHR37984">
    <property type="entry name" value="PROTEIN CBG26694"/>
    <property type="match status" value="1"/>
</dbReference>
<evidence type="ECO:0000256" key="1">
    <source>
        <dbReference type="ARBA" id="ARBA00010879"/>
    </source>
</evidence>
<dbReference type="PROSITE" id="PS50994">
    <property type="entry name" value="INTEGRASE"/>
    <property type="match status" value="1"/>
</dbReference>
<evidence type="ECO:0000259" key="4">
    <source>
        <dbReference type="PROSITE" id="PS50878"/>
    </source>
</evidence>
<dbReference type="SUPFAM" id="SSF56672">
    <property type="entry name" value="DNA/RNA polymerases"/>
    <property type="match status" value="1"/>
</dbReference>
<dbReference type="InterPro" id="IPR012337">
    <property type="entry name" value="RNaseH-like_sf"/>
</dbReference>
<dbReference type="CDD" id="cd09274">
    <property type="entry name" value="RNase_HI_RT_Ty3"/>
    <property type="match status" value="1"/>
</dbReference>
<dbReference type="InterPro" id="IPR041588">
    <property type="entry name" value="Integrase_H2C2"/>
</dbReference>
<organism evidence="6 7">
    <name type="scientific">Cirrhinus molitorella</name>
    <name type="common">mud carp</name>
    <dbReference type="NCBI Taxonomy" id="172907"/>
    <lineage>
        <taxon>Eukaryota</taxon>
        <taxon>Metazoa</taxon>
        <taxon>Chordata</taxon>
        <taxon>Craniata</taxon>
        <taxon>Vertebrata</taxon>
        <taxon>Euteleostomi</taxon>
        <taxon>Actinopterygii</taxon>
        <taxon>Neopterygii</taxon>
        <taxon>Teleostei</taxon>
        <taxon>Ostariophysi</taxon>
        <taxon>Cypriniformes</taxon>
        <taxon>Cyprinidae</taxon>
        <taxon>Labeoninae</taxon>
        <taxon>Labeonini</taxon>
        <taxon>Cirrhinus</taxon>
    </lineage>
</organism>
<dbReference type="Gene3D" id="3.10.20.370">
    <property type="match status" value="1"/>
</dbReference>
<gene>
    <name evidence="6" type="ORF">QQF64_009621</name>
</gene>
<evidence type="ECO:0000259" key="5">
    <source>
        <dbReference type="PROSITE" id="PS50994"/>
    </source>
</evidence>
<accession>A0ABR3M4R7</accession>
<dbReference type="SUPFAM" id="SSF53098">
    <property type="entry name" value="Ribonuclease H-like"/>
    <property type="match status" value="1"/>
</dbReference>
<dbReference type="InterPro" id="IPR036397">
    <property type="entry name" value="RNaseH_sf"/>
</dbReference>
<dbReference type="Proteomes" id="UP001558613">
    <property type="component" value="Unassembled WGS sequence"/>
</dbReference>
<evidence type="ECO:0000313" key="6">
    <source>
        <dbReference type="EMBL" id="KAL1259044.1"/>
    </source>
</evidence>
<evidence type="ECO:0000256" key="3">
    <source>
        <dbReference type="ARBA" id="ARBA00039658"/>
    </source>
</evidence>
<dbReference type="PROSITE" id="PS50878">
    <property type="entry name" value="RT_POL"/>
    <property type="match status" value="1"/>
</dbReference>
<dbReference type="Pfam" id="PF00078">
    <property type="entry name" value="RVT_1"/>
    <property type="match status" value="1"/>
</dbReference>
<keyword evidence="7" id="KW-1185">Reference proteome</keyword>
<dbReference type="InterPro" id="IPR050951">
    <property type="entry name" value="Retrovirus_Pol_polyprotein"/>
</dbReference>
<dbReference type="Pfam" id="PF00665">
    <property type="entry name" value="rve"/>
    <property type="match status" value="1"/>
</dbReference>
<dbReference type="Gene3D" id="3.10.10.10">
    <property type="entry name" value="HIV Type 1 Reverse Transcriptase, subunit A, domain 1"/>
    <property type="match status" value="1"/>
</dbReference>
<dbReference type="Pfam" id="PF17921">
    <property type="entry name" value="Integrase_H2C2"/>
    <property type="match status" value="1"/>
</dbReference>
<dbReference type="EMBL" id="JAYMGO010000016">
    <property type="protein sequence ID" value="KAL1259044.1"/>
    <property type="molecule type" value="Genomic_DNA"/>
</dbReference>
<dbReference type="PANTHER" id="PTHR37984:SF15">
    <property type="entry name" value="INTEGRASE CATALYTIC DOMAIN-CONTAINING PROTEIN"/>
    <property type="match status" value="1"/>
</dbReference>
<dbReference type="InterPro" id="IPR043502">
    <property type="entry name" value="DNA/RNA_pol_sf"/>
</dbReference>